<organism evidence="9 10">
    <name type="scientific">Thecamonas trahens ATCC 50062</name>
    <dbReference type="NCBI Taxonomy" id="461836"/>
    <lineage>
        <taxon>Eukaryota</taxon>
        <taxon>Apusozoa</taxon>
        <taxon>Apusomonadida</taxon>
        <taxon>Apusomonadidae</taxon>
        <taxon>Thecamonas</taxon>
    </lineage>
</organism>
<evidence type="ECO:0000256" key="4">
    <source>
        <dbReference type="ARBA" id="ARBA00023054"/>
    </source>
</evidence>
<dbReference type="Pfam" id="PF05833">
    <property type="entry name" value="NFACT_N"/>
    <property type="match status" value="1"/>
</dbReference>
<dbReference type="Pfam" id="PF11923">
    <property type="entry name" value="NFACT-C"/>
    <property type="match status" value="1"/>
</dbReference>
<feature type="domain" description="NFACT protein C-terminal" evidence="8">
    <location>
        <begin position="967"/>
        <end position="1042"/>
    </location>
</feature>
<dbReference type="FunFam" id="2.30.310.10:FF:000003">
    <property type="entry name" value="Zinc knuckle domain containing protein"/>
    <property type="match status" value="1"/>
</dbReference>
<feature type="compositionally biased region" description="Low complexity" evidence="6">
    <location>
        <begin position="788"/>
        <end position="803"/>
    </location>
</feature>
<evidence type="ECO:0000313" key="10">
    <source>
        <dbReference type="Proteomes" id="UP000054408"/>
    </source>
</evidence>
<keyword evidence="4" id="KW-0175">Coiled coil</keyword>
<feature type="domain" description="NFACT RNA-binding" evidence="7">
    <location>
        <begin position="521"/>
        <end position="631"/>
    </location>
</feature>
<feature type="compositionally biased region" description="Basic residues" evidence="6">
    <location>
        <begin position="758"/>
        <end position="776"/>
    </location>
</feature>
<dbReference type="GO" id="GO:0043023">
    <property type="term" value="F:ribosomal large subunit binding"/>
    <property type="evidence" value="ECO:0007669"/>
    <property type="project" value="TreeGrafter"/>
</dbReference>
<evidence type="ECO:0000313" key="9">
    <source>
        <dbReference type="EMBL" id="KNC49280.1"/>
    </source>
</evidence>
<dbReference type="GO" id="GO:1990116">
    <property type="term" value="P:ribosome-associated ubiquitin-dependent protein catabolic process"/>
    <property type="evidence" value="ECO:0007669"/>
    <property type="project" value="TreeGrafter"/>
</dbReference>
<dbReference type="EMBL" id="GL349454">
    <property type="protein sequence ID" value="KNC49280.1"/>
    <property type="molecule type" value="Genomic_DNA"/>
</dbReference>
<evidence type="ECO:0000256" key="6">
    <source>
        <dbReference type="SAM" id="MobiDB-lite"/>
    </source>
</evidence>
<dbReference type="GeneID" id="25564717"/>
<keyword evidence="3" id="KW-0963">Cytoplasm</keyword>
<feature type="compositionally biased region" description="Basic residues" evidence="6">
    <location>
        <begin position="1050"/>
        <end position="1073"/>
    </location>
</feature>
<evidence type="ECO:0000259" key="8">
    <source>
        <dbReference type="Pfam" id="PF11923"/>
    </source>
</evidence>
<dbReference type="eggNOG" id="KOG2030">
    <property type="taxonomic scope" value="Eukaryota"/>
</dbReference>
<dbReference type="GO" id="GO:1990112">
    <property type="term" value="C:RQC complex"/>
    <property type="evidence" value="ECO:0007669"/>
    <property type="project" value="TreeGrafter"/>
</dbReference>
<dbReference type="InterPro" id="IPR008532">
    <property type="entry name" value="NFACT_RNA-bd"/>
</dbReference>
<keyword evidence="10" id="KW-1185">Reference proteome</keyword>
<feature type="compositionally biased region" description="Gly residues" evidence="6">
    <location>
        <begin position="732"/>
        <end position="743"/>
    </location>
</feature>
<feature type="compositionally biased region" description="Acidic residues" evidence="6">
    <location>
        <begin position="698"/>
        <end position="716"/>
    </location>
</feature>
<protein>
    <recommendedName>
        <fullName evidence="5">Ribosome quality control complex subunit 2</fullName>
    </recommendedName>
</protein>
<name>A0A0L0DAL6_THETB</name>
<dbReference type="InterPro" id="IPR051608">
    <property type="entry name" value="RQC_Subunit_NEMF"/>
</dbReference>
<feature type="compositionally biased region" description="Basic and acidic residues" evidence="6">
    <location>
        <begin position="777"/>
        <end position="787"/>
    </location>
</feature>
<comment type="similarity">
    <text evidence="2">Belongs to the NEMF family.</text>
</comment>
<feature type="compositionally biased region" description="Low complexity" evidence="6">
    <location>
        <begin position="892"/>
        <end position="902"/>
    </location>
</feature>
<feature type="region of interest" description="Disordered" evidence="6">
    <location>
        <begin position="696"/>
        <end position="905"/>
    </location>
</feature>
<dbReference type="GO" id="GO:0072344">
    <property type="term" value="P:rescue of stalled ribosome"/>
    <property type="evidence" value="ECO:0007669"/>
    <property type="project" value="TreeGrafter"/>
</dbReference>
<evidence type="ECO:0000256" key="2">
    <source>
        <dbReference type="ARBA" id="ARBA00008318"/>
    </source>
</evidence>
<sequence length="1073" mass="114237">MKGTFTALDVAAMLKMIGPEIIGCSVKNIYDLTGRTLLFKLQARGRKPSLLVESGVRLHLTTYERARPPKPSGFVTKLRKHLRESRVAAVQQLGIDRVVLLTFASREGLHHLYVELYDQGNVVLLDSEMVILATMRRRVDAEAGVKIAPREVLDVASARNVGEVLDDERIRALLPEAGSPFNLLLRSSMYGKELAQHALLGAGVDGKAEAEEVLASDDGVSQIAAACREADGIVDVLSPRFVVEGSNTQDPDEPNEVVPGYIILLPKKGHEVDPAAPLVVSYVEGMAIPPAGFKAGYCIPHLWRQFADASRIEFTSFDVAVDAYFSCKEMAMASTTKTTKGDKAEKKIDKARKDQLNRVAGLAAKVDDCTAKAQAIEVSVDEVEQAILIIRSALENAVDWEELGRIVKEEQRRGEPIACLITKLKLESSAIALKLPDPTGDEGATRVVDIDVTESAYANAQEYYAKAKAARTKHAKSLAALDKAMDAIEKRARAKAAKAEGKVGQSKVKIQATRKALWFEKFNWFVSSERFMVVSGRDAHQNELLVKRYLDKHDIYVHADIHGAASLIIKNPSGGVIPPNTLAEAGCACVSRSAAWSAKIVSSAWWVYAHQVSKTAPSGEYLSTGSFMIRGKKNFLPPNPLVMGYGIVFRTKLPVHAALTVADGAGPSAEVASEGAGEVACLGAGDGAIGEAVAAAADDGDPDDDSDDDSEDEGSDDGLFPDTPAYETPTGAGAGAGADGAGRGPAIPASGTEGGKGGGKRRITAKERKLLRKARKEGRELDLETLRAELAASKRAAAAAAARDGGNNKSSRGDEASDSGTQDGTAASEVSERTKRRKRNKLKKMMAKYADQDDEERRARMRELGHSEDVIAAALGEPSEGGDDNNGDEESGSGSDGSAADETATIVTDLRRTMTDAEREAIHEKQRKKVESEVASTVSLMQTLVGNPASMDASREGDENLDSTGGDNELLYALVMCGPWSAFSKFKYKVKLVPGDGKKGKAARAAVANFMSLAKKTPGQLALIKSLKDNDLIPPMLGGVEVQIAGGGKGKGKGKGRGKGRGKGGKKGGGKKR</sequence>
<reference evidence="9 10" key="1">
    <citation type="submission" date="2010-05" db="EMBL/GenBank/DDBJ databases">
        <title>The Genome Sequence of Thecamonas trahens ATCC 50062.</title>
        <authorList>
            <consortium name="The Broad Institute Genome Sequencing Platform"/>
            <person name="Russ C."/>
            <person name="Cuomo C."/>
            <person name="Shea T."/>
            <person name="Young S.K."/>
            <person name="Zeng Q."/>
            <person name="Koehrsen M."/>
            <person name="Haas B."/>
            <person name="Borodovsky M."/>
            <person name="Guigo R."/>
            <person name="Alvarado L."/>
            <person name="Berlin A."/>
            <person name="Bochicchio J."/>
            <person name="Borenstein D."/>
            <person name="Chapman S."/>
            <person name="Chen Z."/>
            <person name="Freedman E."/>
            <person name="Gellesch M."/>
            <person name="Goldberg J."/>
            <person name="Griggs A."/>
            <person name="Gujja S."/>
            <person name="Heilman E."/>
            <person name="Heiman D."/>
            <person name="Hepburn T."/>
            <person name="Howarth C."/>
            <person name="Jen D."/>
            <person name="Larson L."/>
            <person name="Mehta T."/>
            <person name="Park D."/>
            <person name="Pearson M."/>
            <person name="Roberts A."/>
            <person name="Saif S."/>
            <person name="Shenoy N."/>
            <person name="Sisk P."/>
            <person name="Stolte C."/>
            <person name="Sykes S."/>
            <person name="Thomson T."/>
            <person name="Walk T."/>
            <person name="White J."/>
            <person name="Yandava C."/>
            <person name="Burger G."/>
            <person name="Gray M.W."/>
            <person name="Holland P.W.H."/>
            <person name="King N."/>
            <person name="Lang F.B.F."/>
            <person name="Roger A.J."/>
            <person name="Ruiz-Trillo I."/>
            <person name="Lander E."/>
            <person name="Nusbaum C."/>
        </authorList>
    </citation>
    <scope>NUCLEOTIDE SEQUENCE [LARGE SCALE GENOMIC DNA]</scope>
    <source>
        <strain evidence="9 10">ATCC 50062</strain>
    </source>
</reference>
<dbReference type="Pfam" id="PF05670">
    <property type="entry name" value="NFACT-R_1"/>
    <property type="match status" value="1"/>
</dbReference>
<dbReference type="OMA" id="MFLEFFA"/>
<dbReference type="Gene3D" id="2.30.310.10">
    <property type="entry name" value="ibrinogen binding protein from staphylococcus aureus domain"/>
    <property type="match status" value="1"/>
</dbReference>
<dbReference type="PANTHER" id="PTHR15239">
    <property type="entry name" value="NUCLEAR EXPORT MEDIATOR FACTOR NEMF"/>
    <property type="match status" value="1"/>
</dbReference>
<gene>
    <name evidence="9" type="ORF">AMSG_05275</name>
</gene>
<feature type="compositionally biased region" description="Basic residues" evidence="6">
    <location>
        <begin position="834"/>
        <end position="846"/>
    </location>
</feature>
<evidence type="ECO:0000256" key="5">
    <source>
        <dbReference type="ARBA" id="ARBA00070414"/>
    </source>
</evidence>
<dbReference type="STRING" id="461836.A0A0L0DAL6"/>
<evidence type="ECO:0000256" key="3">
    <source>
        <dbReference type="ARBA" id="ARBA00022490"/>
    </source>
</evidence>
<feature type="compositionally biased region" description="Basic and acidic residues" evidence="6">
    <location>
        <begin position="855"/>
        <end position="869"/>
    </location>
</feature>
<feature type="region of interest" description="Disordered" evidence="6">
    <location>
        <begin position="1043"/>
        <end position="1073"/>
    </location>
</feature>
<evidence type="ECO:0000259" key="7">
    <source>
        <dbReference type="Pfam" id="PF05670"/>
    </source>
</evidence>
<dbReference type="InterPro" id="IPR021846">
    <property type="entry name" value="NFACT-C"/>
</dbReference>
<dbReference type="OrthoDB" id="207084at2759"/>
<feature type="compositionally biased region" description="Acidic residues" evidence="6">
    <location>
        <begin position="880"/>
        <end position="891"/>
    </location>
</feature>
<proteinExistence type="inferred from homology"/>
<dbReference type="GO" id="GO:0000049">
    <property type="term" value="F:tRNA binding"/>
    <property type="evidence" value="ECO:0007669"/>
    <property type="project" value="TreeGrafter"/>
</dbReference>
<dbReference type="Proteomes" id="UP000054408">
    <property type="component" value="Unassembled WGS sequence"/>
</dbReference>
<evidence type="ECO:0000256" key="1">
    <source>
        <dbReference type="ARBA" id="ARBA00004496"/>
    </source>
</evidence>
<accession>A0A0L0DAL6</accession>
<dbReference type="PANTHER" id="PTHR15239:SF6">
    <property type="entry name" value="RIBOSOME QUALITY CONTROL COMPLEX SUBUNIT NEMF"/>
    <property type="match status" value="1"/>
</dbReference>
<dbReference type="RefSeq" id="XP_013757994.1">
    <property type="nucleotide sequence ID" value="XM_013902540.1"/>
</dbReference>
<dbReference type="GO" id="GO:0005737">
    <property type="term" value="C:cytoplasm"/>
    <property type="evidence" value="ECO:0007669"/>
    <property type="project" value="UniProtKB-SubCell"/>
</dbReference>
<dbReference type="AlphaFoldDB" id="A0A0L0DAL6"/>
<comment type="subcellular location">
    <subcellularLocation>
        <location evidence="1">Cytoplasm</location>
    </subcellularLocation>
</comment>